<dbReference type="RefSeq" id="WP_073278582.1">
    <property type="nucleotide sequence ID" value="NZ_FRAC01000022.1"/>
</dbReference>
<evidence type="ECO:0000256" key="3">
    <source>
        <dbReference type="ARBA" id="ARBA00022525"/>
    </source>
</evidence>
<dbReference type="SUPFAM" id="SSF55331">
    <property type="entry name" value="Tautomerase/MIF"/>
    <property type="match status" value="1"/>
</dbReference>
<dbReference type="GO" id="GO:0005125">
    <property type="term" value="F:cytokine activity"/>
    <property type="evidence" value="ECO:0007669"/>
    <property type="project" value="UniProtKB-KW"/>
</dbReference>
<dbReference type="STRING" id="1121322.SAMN02745136_03957"/>
<dbReference type="GO" id="GO:0050178">
    <property type="term" value="F:phenylpyruvate tautomerase activity"/>
    <property type="evidence" value="ECO:0007669"/>
    <property type="project" value="UniProtKB-EC"/>
</dbReference>
<name>A0A1M6XG79_9FIRM</name>
<dbReference type="EC" id="5.3.2.1" evidence="8"/>
<evidence type="ECO:0000256" key="11">
    <source>
        <dbReference type="ARBA" id="ARBA00042730"/>
    </source>
</evidence>
<comment type="catalytic activity">
    <reaction evidence="6">
        <text>L-dopachrome = 5,6-dihydroxyindole-2-carboxylate</text>
        <dbReference type="Rhea" id="RHEA:13041"/>
        <dbReference type="ChEBI" id="CHEBI:16875"/>
        <dbReference type="ChEBI" id="CHEBI:57509"/>
        <dbReference type="EC" id="5.3.3.12"/>
    </reaction>
</comment>
<evidence type="ECO:0000256" key="1">
    <source>
        <dbReference type="ARBA" id="ARBA00004613"/>
    </source>
</evidence>
<dbReference type="GO" id="GO:0005615">
    <property type="term" value="C:extracellular space"/>
    <property type="evidence" value="ECO:0007669"/>
    <property type="project" value="UniProtKB-KW"/>
</dbReference>
<evidence type="ECO:0000256" key="4">
    <source>
        <dbReference type="ARBA" id="ARBA00023235"/>
    </source>
</evidence>
<gene>
    <name evidence="12" type="ORF">SAMN02745136_03957</name>
</gene>
<keyword evidence="4" id="KW-0413">Isomerase</keyword>
<evidence type="ECO:0000256" key="5">
    <source>
        <dbReference type="ARBA" id="ARBA00036735"/>
    </source>
</evidence>
<organism evidence="12 13">
    <name type="scientific">Anaerocolumna jejuensis DSM 15929</name>
    <dbReference type="NCBI Taxonomy" id="1121322"/>
    <lineage>
        <taxon>Bacteria</taxon>
        <taxon>Bacillati</taxon>
        <taxon>Bacillota</taxon>
        <taxon>Clostridia</taxon>
        <taxon>Lachnospirales</taxon>
        <taxon>Lachnospiraceae</taxon>
        <taxon>Anaerocolumna</taxon>
    </lineage>
</organism>
<comment type="catalytic activity">
    <reaction evidence="5">
        <text>3-phenylpyruvate = enol-phenylpyruvate</text>
        <dbReference type="Rhea" id="RHEA:17097"/>
        <dbReference type="ChEBI" id="CHEBI:16815"/>
        <dbReference type="ChEBI" id="CHEBI:18005"/>
        <dbReference type="EC" id="5.3.2.1"/>
    </reaction>
</comment>
<evidence type="ECO:0000256" key="2">
    <source>
        <dbReference type="ARBA" id="ARBA00022514"/>
    </source>
</evidence>
<dbReference type="PANTHER" id="PTHR11954">
    <property type="entry name" value="D-DOPACHROME DECARBOXYLASE"/>
    <property type="match status" value="1"/>
</dbReference>
<evidence type="ECO:0000256" key="6">
    <source>
        <dbReference type="ARBA" id="ARBA00036823"/>
    </source>
</evidence>
<dbReference type="GO" id="GO:0004167">
    <property type="term" value="F:dopachrome isomerase activity"/>
    <property type="evidence" value="ECO:0007669"/>
    <property type="project" value="UniProtKB-EC"/>
</dbReference>
<dbReference type="Pfam" id="PF01187">
    <property type="entry name" value="MIF"/>
    <property type="match status" value="1"/>
</dbReference>
<protein>
    <recommendedName>
        <fullName evidence="11">L-dopachrome isomerase</fullName>
        <ecNumber evidence="8">5.3.2.1</ecNumber>
        <ecNumber evidence="7">5.3.3.12</ecNumber>
    </recommendedName>
    <alternativeName>
        <fullName evidence="9">L-dopachrome tautomerase</fullName>
    </alternativeName>
    <alternativeName>
        <fullName evidence="10">Phenylpyruvate tautomerase</fullName>
    </alternativeName>
</protein>
<dbReference type="AlphaFoldDB" id="A0A1M6XG79"/>
<proteinExistence type="predicted"/>
<dbReference type="Proteomes" id="UP000184386">
    <property type="component" value="Unassembled WGS sequence"/>
</dbReference>
<sequence>MPYISTKTNITIPKEKELIIKERLGKAIAILPGKSESWLMLSFEGDVSLYFQGKSDKPIAFVEVKLFGKSGNEAYNKLTSEISNILKEELSIDPGQIYVKYEEVSHWGYNGSNF</sequence>
<keyword evidence="13" id="KW-1185">Reference proteome</keyword>
<evidence type="ECO:0000313" key="12">
    <source>
        <dbReference type="EMBL" id="SHL04967.1"/>
    </source>
</evidence>
<dbReference type="InterPro" id="IPR001398">
    <property type="entry name" value="Macrophage_inhib_fac"/>
</dbReference>
<evidence type="ECO:0000256" key="9">
    <source>
        <dbReference type="ARBA" id="ARBA00041631"/>
    </source>
</evidence>
<accession>A0A1M6XG79</accession>
<evidence type="ECO:0000256" key="10">
    <source>
        <dbReference type="ARBA" id="ARBA00041912"/>
    </source>
</evidence>
<dbReference type="PANTHER" id="PTHR11954:SF6">
    <property type="entry name" value="MACROPHAGE MIGRATION INHIBITORY FACTOR"/>
    <property type="match status" value="1"/>
</dbReference>
<keyword evidence="3" id="KW-0964">Secreted</keyword>
<dbReference type="EC" id="5.3.3.12" evidence="7"/>
<keyword evidence="2" id="KW-0202">Cytokine</keyword>
<evidence type="ECO:0000256" key="7">
    <source>
        <dbReference type="ARBA" id="ARBA00038932"/>
    </source>
</evidence>
<comment type="subcellular location">
    <subcellularLocation>
        <location evidence="1">Secreted</location>
    </subcellularLocation>
</comment>
<reference evidence="12 13" key="1">
    <citation type="submission" date="2016-11" db="EMBL/GenBank/DDBJ databases">
        <authorList>
            <person name="Jaros S."/>
            <person name="Januszkiewicz K."/>
            <person name="Wedrychowicz H."/>
        </authorList>
    </citation>
    <scope>NUCLEOTIDE SEQUENCE [LARGE SCALE GENOMIC DNA]</scope>
    <source>
        <strain evidence="12 13">DSM 15929</strain>
    </source>
</reference>
<dbReference type="OrthoDB" id="5769863at2"/>
<evidence type="ECO:0000256" key="8">
    <source>
        <dbReference type="ARBA" id="ARBA00039086"/>
    </source>
</evidence>
<evidence type="ECO:0000313" key="13">
    <source>
        <dbReference type="Proteomes" id="UP000184386"/>
    </source>
</evidence>
<dbReference type="InterPro" id="IPR014347">
    <property type="entry name" value="Tautomerase/MIF_sf"/>
</dbReference>
<dbReference type="EMBL" id="FRAC01000022">
    <property type="protein sequence ID" value="SHL04967.1"/>
    <property type="molecule type" value="Genomic_DNA"/>
</dbReference>
<dbReference type="Gene3D" id="3.30.429.10">
    <property type="entry name" value="Macrophage Migration Inhibitory Factor"/>
    <property type="match status" value="1"/>
</dbReference>